<evidence type="ECO:0000313" key="1">
    <source>
        <dbReference type="EMBL" id="KKN95757.1"/>
    </source>
</evidence>
<dbReference type="AlphaFoldDB" id="A0A0F9V7Q8"/>
<gene>
    <name evidence="1" type="ORF">LCGC14_0176260</name>
</gene>
<accession>A0A0F9V7Q8</accession>
<protein>
    <submittedName>
        <fullName evidence="1">Uncharacterized protein</fullName>
    </submittedName>
</protein>
<dbReference type="EMBL" id="LAZR01000069">
    <property type="protein sequence ID" value="KKN95757.1"/>
    <property type="molecule type" value="Genomic_DNA"/>
</dbReference>
<name>A0A0F9V7Q8_9ZZZZ</name>
<organism evidence="1">
    <name type="scientific">marine sediment metagenome</name>
    <dbReference type="NCBI Taxonomy" id="412755"/>
    <lineage>
        <taxon>unclassified sequences</taxon>
        <taxon>metagenomes</taxon>
        <taxon>ecological metagenomes</taxon>
    </lineage>
</organism>
<proteinExistence type="predicted"/>
<sequence>MTKLIKSNCQISIENPDLGILCGCDDLCEHGICPWDCTKCEGEGHITISKAFHTMPPTKFLELKKKKKIIWRGKTYILEEAPLQEKKEKI</sequence>
<reference evidence="1" key="1">
    <citation type="journal article" date="2015" name="Nature">
        <title>Complex archaea that bridge the gap between prokaryotes and eukaryotes.</title>
        <authorList>
            <person name="Spang A."/>
            <person name="Saw J.H."/>
            <person name="Jorgensen S.L."/>
            <person name="Zaremba-Niedzwiedzka K."/>
            <person name="Martijn J."/>
            <person name="Lind A.E."/>
            <person name="van Eijk R."/>
            <person name="Schleper C."/>
            <person name="Guy L."/>
            <person name="Ettema T.J."/>
        </authorList>
    </citation>
    <scope>NUCLEOTIDE SEQUENCE</scope>
</reference>
<comment type="caution">
    <text evidence="1">The sequence shown here is derived from an EMBL/GenBank/DDBJ whole genome shotgun (WGS) entry which is preliminary data.</text>
</comment>